<sequence length="222" mass="24546">MYRNAHTSCLISYKWVRCLGLVVVSGIDDQGSRAHGTKELPFGLEENREKAKPPLAFNVHGLHKPTTVGARSWRRLPAQHLLFLVAHEYQTHLCLLLPPPPPSSFSALLFVCVGEGNLEYVALFGRVGVRYHPLKNPKSTGGLKSQLPKSHCTKFLVNGDDAEAEWRVSSTILFRVADVKFLADHESDEVYAKIRLVPVRNGESEFSVEEGSGVVLGAPPPR</sequence>
<protein>
    <submittedName>
        <fullName evidence="1">Uncharacterized protein</fullName>
    </submittedName>
</protein>
<dbReference type="EMBL" id="CM056811">
    <property type="protein sequence ID" value="KAJ8634528.1"/>
    <property type="molecule type" value="Genomic_DNA"/>
</dbReference>
<proteinExistence type="predicted"/>
<evidence type="ECO:0000313" key="1">
    <source>
        <dbReference type="EMBL" id="KAJ8634528.1"/>
    </source>
</evidence>
<gene>
    <name evidence="1" type="ORF">MRB53_008795</name>
</gene>
<reference evidence="1 2" key="1">
    <citation type="journal article" date="2022" name="Hortic Res">
        <title>A haplotype resolved chromosomal level avocado genome allows analysis of novel avocado genes.</title>
        <authorList>
            <person name="Nath O."/>
            <person name="Fletcher S.J."/>
            <person name="Hayward A."/>
            <person name="Shaw L.M."/>
            <person name="Masouleh A.K."/>
            <person name="Furtado A."/>
            <person name="Henry R.J."/>
            <person name="Mitter N."/>
        </authorList>
    </citation>
    <scope>NUCLEOTIDE SEQUENCE [LARGE SCALE GENOMIC DNA]</scope>
    <source>
        <strain evidence="2">cv. Hass</strain>
    </source>
</reference>
<comment type="caution">
    <text evidence="1">The sequence shown here is derived from an EMBL/GenBank/DDBJ whole genome shotgun (WGS) entry which is preliminary data.</text>
</comment>
<evidence type="ECO:0000313" key="2">
    <source>
        <dbReference type="Proteomes" id="UP001234297"/>
    </source>
</evidence>
<accession>A0ACC2LMY3</accession>
<organism evidence="1 2">
    <name type="scientific">Persea americana</name>
    <name type="common">Avocado</name>
    <dbReference type="NCBI Taxonomy" id="3435"/>
    <lineage>
        <taxon>Eukaryota</taxon>
        <taxon>Viridiplantae</taxon>
        <taxon>Streptophyta</taxon>
        <taxon>Embryophyta</taxon>
        <taxon>Tracheophyta</taxon>
        <taxon>Spermatophyta</taxon>
        <taxon>Magnoliopsida</taxon>
        <taxon>Magnoliidae</taxon>
        <taxon>Laurales</taxon>
        <taxon>Lauraceae</taxon>
        <taxon>Persea</taxon>
    </lineage>
</organism>
<dbReference type="Proteomes" id="UP001234297">
    <property type="component" value="Chromosome 3"/>
</dbReference>
<name>A0ACC2LMY3_PERAE</name>
<keyword evidence="2" id="KW-1185">Reference proteome</keyword>